<organism evidence="9 10">
    <name type="scientific">Falsiporphyromonas endometrii</name>
    <dbReference type="NCBI Taxonomy" id="1387297"/>
    <lineage>
        <taxon>Bacteria</taxon>
        <taxon>Pseudomonadati</taxon>
        <taxon>Bacteroidota</taxon>
        <taxon>Bacteroidia</taxon>
        <taxon>Bacteroidales</taxon>
        <taxon>Porphyromonadaceae</taxon>
        <taxon>Falsiporphyromonas</taxon>
    </lineage>
</organism>
<dbReference type="Gene3D" id="1.25.40.390">
    <property type="match status" value="1"/>
</dbReference>
<feature type="chain" id="PRO_5045377628" evidence="7">
    <location>
        <begin position="22"/>
        <end position="516"/>
    </location>
</feature>
<feature type="signal peptide" evidence="7">
    <location>
        <begin position="1"/>
        <end position="21"/>
    </location>
</feature>
<dbReference type="RefSeq" id="WP_380079753.1">
    <property type="nucleotide sequence ID" value="NZ_JBHSGO010000207.1"/>
</dbReference>
<evidence type="ECO:0000256" key="1">
    <source>
        <dbReference type="ARBA" id="ARBA00004442"/>
    </source>
</evidence>
<proteinExistence type="inferred from homology"/>
<dbReference type="InterPro" id="IPR011990">
    <property type="entry name" value="TPR-like_helical_dom_sf"/>
</dbReference>
<evidence type="ECO:0000259" key="8">
    <source>
        <dbReference type="Pfam" id="PF07980"/>
    </source>
</evidence>
<dbReference type="Pfam" id="PF07980">
    <property type="entry name" value="SusD_RagB"/>
    <property type="match status" value="1"/>
</dbReference>
<accession>A0ABV9K9M8</accession>
<keyword evidence="5" id="KW-0998">Cell outer membrane</keyword>
<evidence type="ECO:0000256" key="3">
    <source>
        <dbReference type="ARBA" id="ARBA00022729"/>
    </source>
</evidence>
<dbReference type="Proteomes" id="UP001596020">
    <property type="component" value="Unassembled WGS sequence"/>
</dbReference>
<reference evidence="10" key="1">
    <citation type="journal article" date="2019" name="Int. J. Syst. Evol. Microbiol.">
        <title>The Global Catalogue of Microorganisms (GCM) 10K type strain sequencing project: providing services to taxonomists for standard genome sequencing and annotation.</title>
        <authorList>
            <consortium name="The Broad Institute Genomics Platform"/>
            <consortium name="The Broad Institute Genome Sequencing Center for Infectious Disease"/>
            <person name="Wu L."/>
            <person name="Ma J."/>
        </authorList>
    </citation>
    <scope>NUCLEOTIDE SEQUENCE [LARGE SCALE GENOMIC DNA]</scope>
    <source>
        <strain evidence="10">CGMCC 4.7357</strain>
    </source>
</reference>
<dbReference type="PROSITE" id="PS51257">
    <property type="entry name" value="PROKAR_LIPOPROTEIN"/>
    <property type="match status" value="1"/>
</dbReference>
<keyword evidence="6" id="KW-0175">Coiled coil</keyword>
<keyword evidence="4" id="KW-0472">Membrane</keyword>
<gene>
    <name evidence="9" type="ORF">ACFO3G_08155</name>
</gene>
<comment type="similarity">
    <text evidence="2">Belongs to the SusD family.</text>
</comment>
<dbReference type="InterPro" id="IPR012944">
    <property type="entry name" value="SusD_RagB_dom"/>
</dbReference>
<name>A0ABV9K9M8_9PORP</name>
<dbReference type="EMBL" id="JBHSGO010000207">
    <property type="protein sequence ID" value="MFC4666563.1"/>
    <property type="molecule type" value="Genomic_DNA"/>
</dbReference>
<evidence type="ECO:0000256" key="6">
    <source>
        <dbReference type="SAM" id="Coils"/>
    </source>
</evidence>
<sequence length="516" mass="58295">MKKIFSIISAALILFSVTSCDLDREPVGEAQQAPFSSYKEIGFYYDGVYQYLRSAENPSNYGLSDYLTNYYTSSDIDGGTWAPFFHWDKSRLLDNDMINNYYAAYSVLTMQANYFIMRGEEALKNNLLEKKDEIDRLNKMINEAKVMKAVSIYRLMLRYQKGRYTKDNCNDPNSGVCLAKDYNPLAMLPRSTKKESYDYALQLLDEALKGGLMKKSDFAGVPDRITDDYAHAMKARIYLQMEEYNKAISECDAFIANYPLTVLSGNTASDIQKLLDIYADKTSENMVQLYANSRVGTFGQMPGWIGGTWVPSKKVKGTMFYRIYPLAFPSKETVDLLTSNQNDIRGKAWIKDTEVIAEGYPTTPLITKFTGNLSYETIPERPTHRCPVNLCNIAEIYLIKAEAAAREGDANDASDALSALAAARGFQLDPIADADEALDLVKLERRRELIGEGMYLNDMQRWNMPFVNGTPNASNQIVGAFNNQVNVSIPAGSILFSWEFPRNDRQSNKNLKGNWD</sequence>
<evidence type="ECO:0000313" key="10">
    <source>
        <dbReference type="Proteomes" id="UP001596020"/>
    </source>
</evidence>
<evidence type="ECO:0000313" key="9">
    <source>
        <dbReference type="EMBL" id="MFC4666563.1"/>
    </source>
</evidence>
<comment type="subcellular location">
    <subcellularLocation>
        <location evidence="1">Cell outer membrane</location>
    </subcellularLocation>
</comment>
<evidence type="ECO:0000256" key="7">
    <source>
        <dbReference type="SAM" id="SignalP"/>
    </source>
</evidence>
<evidence type="ECO:0000256" key="4">
    <source>
        <dbReference type="ARBA" id="ARBA00023136"/>
    </source>
</evidence>
<evidence type="ECO:0000256" key="2">
    <source>
        <dbReference type="ARBA" id="ARBA00006275"/>
    </source>
</evidence>
<dbReference type="SUPFAM" id="SSF48452">
    <property type="entry name" value="TPR-like"/>
    <property type="match status" value="1"/>
</dbReference>
<keyword evidence="3 7" id="KW-0732">Signal</keyword>
<feature type="domain" description="RagB/SusD" evidence="8">
    <location>
        <begin position="350"/>
        <end position="481"/>
    </location>
</feature>
<feature type="coiled-coil region" evidence="6">
    <location>
        <begin position="120"/>
        <end position="147"/>
    </location>
</feature>
<comment type="caution">
    <text evidence="9">The sequence shown here is derived from an EMBL/GenBank/DDBJ whole genome shotgun (WGS) entry which is preliminary data.</text>
</comment>
<evidence type="ECO:0000256" key="5">
    <source>
        <dbReference type="ARBA" id="ARBA00023237"/>
    </source>
</evidence>
<keyword evidence="10" id="KW-1185">Reference proteome</keyword>
<protein>
    <submittedName>
        <fullName evidence="9">RagB/SusD family nutrient uptake outer membrane protein</fullName>
    </submittedName>
</protein>